<organism evidence="6">
    <name type="scientific">Eucalyptus grandis</name>
    <name type="common">Flooded gum</name>
    <dbReference type="NCBI Taxonomy" id="71139"/>
    <lineage>
        <taxon>Eukaryota</taxon>
        <taxon>Viridiplantae</taxon>
        <taxon>Streptophyta</taxon>
        <taxon>Embryophyta</taxon>
        <taxon>Tracheophyta</taxon>
        <taxon>Spermatophyta</taxon>
        <taxon>Magnoliopsida</taxon>
        <taxon>eudicotyledons</taxon>
        <taxon>Gunneridae</taxon>
        <taxon>Pentapetalae</taxon>
        <taxon>rosids</taxon>
        <taxon>malvids</taxon>
        <taxon>Myrtales</taxon>
        <taxon>Myrtaceae</taxon>
        <taxon>Myrtoideae</taxon>
        <taxon>Eucalypteae</taxon>
        <taxon>Eucalyptus</taxon>
    </lineage>
</organism>
<proteinExistence type="inferred from homology"/>
<dbReference type="InterPro" id="IPR004294">
    <property type="entry name" value="Carotenoid_Oase"/>
</dbReference>
<evidence type="ECO:0000313" key="6">
    <source>
        <dbReference type="EMBL" id="KCW78848.1"/>
    </source>
</evidence>
<dbReference type="EMBL" id="KK198755">
    <property type="protein sequence ID" value="KCW78848.1"/>
    <property type="molecule type" value="Genomic_DNA"/>
</dbReference>
<keyword evidence="5" id="KW-0408">Iron</keyword>
<dbReference type="GO" id="GO:0016702">
    <property type="term" value="F:oxidoreductase activity, acting on single donors with incorporation of molecular oxygen, incorporation of two atoms of oxygen"/>
    <property type="evidence" value="ECO:0007669"/>
    <property type="project" value="InterPro"/>
</dbReference>
<evidence type="ECO:0000256" key="1">
    <source>
        <dbReference type="ARBA" id="ARBA00001954"/>
    </source>
</evidence>
<comment type="similarity">
    <text evidence="2">Belongs to the carotenoid oxygenase family.</text>
</comment>
<dbReference type="STRING" id="71139.A0A059CK74"/>
<dbReference type="PANTHER" id="PTHR10543:SF111">
    <property type="entry name" value="CAROTENOID 9,10(9',10')-CLEAVAGE DIOXYGENASE 1-LIKE"/>
    <property type="match status" value="1"/>
</dbReference>
<evidence type="ECO:0000256" key="2">
    <source>
        <dbReference type="ARBA" id="ARBA00006787"/>
    </source>
</evidence>
<reference evidence="6" key="1">
    <citation type="submission" date="2013-07" db="EMBL/GenBank/DDBJ databases">
        <title>The genome of Eucalyptus grandis.</title>
        <authorList>
            <person name="Schmutz J."/>
            <person name="Hayes R."/>
            <person name="Myburg A."/>
            <person name="Tuskan G."/>
            <person name="Grattapaglia D."/>
            <person name="Rokhsar D.S."/>
        </authorList>
    </citation>
    <scope>NUCLEOTIDE SEQUENCE</scope>
    <source>
        <tissue evidence="6">Leaf extractions</tissue>
    </source>
</reference>
<evidence type="ECO:0000256" key="5">
    <source>
        <dbReference type="ARBA" id="ARBA00023004"/>
    </source>
</evidence>
<comment type="cofactor">
    <cofactor evidence="1">
        <name>Fe(2+)</name>
        <dbReference type="ChEBI" id="CHEBI:29033"/>
    </cofactor>
</comment>
<dbReference type="AlphaFoldDB" id="A0A059CK74"/>
<protein>
    <submittedName>
        <fullName evidence="6">Uncharacterized protein</fullName>
    </submittedName>
</protein>
<dbReference type="InParanoid" id="A0A059CK74"/>
<gene>
    <name evidence="6" type="ORF">EUGRSUZ_C00288</name>
</gene>
<evidence type="ECO:0000256" key="4">
    <source>
        <dbReference type="ARBA" id="ARBA00022964"/>
    </source>
</evidence>
<dbReference type="Gramene" id="KCW78848">
    <property type="protein sequence ID" value="KCW78848"/>
    <property type="gene ID" value="EUGRSUZ_C00288"/>
</dbReference>
<sequence length="167" mass="19567">MTRKISEDRGDATLWRHEFSPMVFCRIKLLISHINCFRDGYEVVVRRCRSLTVVFLCPDWGMNKFNWFSRGFNFREPVDANANKHGGDLFTCAYEWRLNMETGEVQESNLMGTEFSIDFPFINAEFTGLRNGYGYAQVINSEQALKVEWLIWRSSEIILRRTLSCVV</sequence>
<dbReference type="GO" id="GO:0046872">
    <property type="term" value="F:metal ion binding"/>
    <property type="evidence" value="ECO:0007669"/>
    <property type="project" value="UniProtKB-KW"/>
</dbReference>
<dbReference type="Pfam" id="PF03055">
    <property type="entry name" value="RPE65"/>
    <property type="match status" value="1"/>
</dbReference>
<keyword evidence="4" id="KW-0560">Oxidoreductase</keyword>
<keyword evidence="3" id="KW-0479">Metal-binding</keyword>
<accession>A0A059CK74</accession>
<dbReference type="PANTHER" id="PTHR10543">
    <property type="entry name" value="BETA-CAROTENE DIOXYGENASE"/>
    <property type="match status" value="1"/>
</dbReference>
<name>A0A059CK74_EUCGR</name>
<keyword evidence="4" id="KW-0223">Dioxygenase</keyword>
<evidence type="ECO:0000256" key="3">
    <source>
        <dbReference type="ARBA" id="ARBA00022723"/>
    </source>
</evidence>